<keyword evidence="2" id="KW-1185">Reference proteome</keyword>
<evidence type="ECO:0008006" key="3">
    <source>
        <dbReference type="Google" id="ProtNLM"/>
    </source>
</evidence>
<dbReference type="RefSeq" id="WP_208032852.1">
    <property type="nucleotide sequence ID" value="NZ_CP071839.1"/>
</dbReference>
<gene>
    <name evidence="1" type="ORF">S1361_17930</name>
</gene>
<evidence type="ECO:0000313" key="2">
    <source>
        <dbReference type="Proteomes" id="UP000663908"/>
    </source>
</evidence>
<evidence type="ECO:0000313" key="1">
    <source>
        <dbReference type="EMBL" id="QTD99235.1"/>
    </source>
</evidence>
<sequence length="77" mass="8087">MVNGNDLYALDLSGVSFVTACGGNTHPDGESCLILARIGQDAWALGDGKRPDKEPLRFSTEELAVAGIDPARFGLPV</sequence>
<accession>A0ABX7TRA0</accession>
<organism evidence="1 2">
    <name type="scientific">Streptomyces cyanogenus</name>
    <dbReference type="NCBI Taxonomy" id="80860"/>
    <lineage>
        <taxon>Bacteria</taxon>
        <taxon>Bacillati</taxon>
        <taxon>Actinomycetota</taxon>
        <taxon>Actinomycetes</taxon>
        <taxon>Kitasatosporales</taxon>
        <taxon>Streptomycetaceae</taxon>
        <taxon>Streptomyces</taxon>
    </lineage>
</organism>
<dbReference type="EMBL" id="CP071839">
    <property type="protein sequence ID" value="QTD99235.1"/>
    <property type="molecule type" value="Genomic_DNA"/>
</dbReference>
<protein>
    <recommendedName>
        <fullName evidence="3">DUF397 domain-containing protein</fullName>
    </recommendedName>
</protein>
<reference evidence="1 2" key="1">
    <citation type="submission" date="2021-03" db="EMBL/GenBank/DDBJ databases">
        <title>Complete genome sequence of Streptomyces cyanogenus S136, producer of anticancer angucycline landomycin A.</title>
        <authorList>
            <person name="Hrab P."/>
            <person name="Ruckert C."/>
            <person name="Busche T."/>
            <person name="Ostash I."/>
            <person name="Kalinowski J."/>
            <person name="Fedorenko V."/>
            <person name="Yushchuk O."/>
            <person name="Ostash B."/>
        </authorList>
    </citation>
    <scope>NUCLEOTIDE SEQUENCE [LARGE SCALE GENOMIC DNA]</scope>
    <source>
        <strain evidence="1 2">S136</strain>
    </source>
</reference>
<proteinExistence type="predicted"/>
<name>A0ABX7TRA0_STRCY</name>
<dbReference type="Proteomes" id="UP000663908">
    <property type="component" value="Chromosome"/>
</dbReference>